<evidence type="ECO:0000313" key="6">
    <source>
        <dbReference type="EMBL" id="MBK6301444.1"/>
    </source>
</evidence>
<comment type="similarity">
    <text evidence="1">Belongs to the Gfo/Idh/MocA family.</text>
</comment>
<dbReference type="AlphaFoldDB" id="A0A935CE14"/>
<comment type="caution">
    <text evidence="6">The sequence shown here is derived from an EMBL/GenBank/DDBJ whole genome shotgun (WGS) entry which is preliminary data.</text>
</comment>
<reference evidence="6 7" key="1">
    <citation type="submission" date="2020-10" db="EMBL/GenBank/DDBJ databases">
        <title>Connecting structure to function with the recovery of over 1000 high-quality activated sludge metagenome-assembled genomes encoding full-length rRNA genes using long-read sequencing.</title>
        <authorList>
            <person name="Singleton C.M."/>
            <person name="Petriglieri F."/>
            <person name="Kristensen J.M."/>
            <person name="Kirkegaard R.H."/>
            <person name="Michaelsen T.Y."/>
            <person name="Andersen M.H."/>
            <person name="Karst S.M."/>
            <person name="Dueholm M.S."/>
            <person name="Nielsen P.H."/>
            <person name="Albertsen M."/>
        </authorList>
    </citation>
    <scope>NUCLEOTIDE SEQUENCE [LARGE SCALE GENOMIC DNA]</scope>
    <source>
        <strain evidence="6">AalE_18-Q3-R2-46_BAT3C.188</strain>
    </source>
</reference>
<dbReference type="InterPro" id="IPR036291">
    <property type="entry name" value="NAD(P)-bd_dom_sf"/>
</dbReference>
<name>A0A935CE14_9MICO</name>
<feature type="domain" description="GFO/IDH/MocA-like oxidoreductase" evidence="5">
    <location>
        <begin position="128"/>
        <end position="246"/>
    </location>
</feature>
<evidence type="ECO:0000256" key="1">
    <source>
        <dbReference type="ARBA" id="ARBA00010928"/>
    </source>
</evidence>
<dbReference type="Pfam" id="PF01408">
    <property type="entry name" value="GFO_IDH_MocA"/>
    <property type="match status" value="1"/>
</dbReference>
<dbReference type="InterPro" id="IPR055170">
    <property type="entry name" value="GFO_IDH_MocA-like_dom"/>
</dbReference>
<protein>
    <submittedName>
        <fullName evidence="6">Gfo/Idh/MocA family oxidoreductase</fullName>
    </submittedName>
</protein>
<evidence type="ECO:0000259" key="4">
    <source>
        <dbReference type="Pfam" id="PF01408"/>
    </source>
</evidence>
<dbReference type="Gene3D" id="3.40.50.720">
    <property type="entry name" value="NAD(P)-binding Rossmann-like Domain"/>
    <property type="match status" value="1"/>
</dbReference>
<keyword evidence="2" id="KW-0560">Oxidoreductase</keyword>
<dbReference type="SUPFAM" id="SSF51735">
    <property type="entry name" value="NAD(P)-binding Rossmann-fold domains"/>
    <property type="match status" value="1"/>
</dbReference>
<evidence type="ECO:0000259" key="5">
    <source>
        <dbReference type="Pfam" id="PF22725"/>
    </source>
</evidence>
<dbReference type="PANTHER" id="PTHR42840:SF3">
    <property type="entry name" value="BINDING ROSSMANN FOLD OXIDOREDUCTASE, PUTATIVE (AFU_ORTHOLOGUE AFUA_2G10240)-RELATED"/>
    <property type="match status" value="1"/>
</dbReference>
<dbReference type="InterPro" id="IPR000683">
    <property type="entry name" value="Gfo/Idh/MocA-like_OxRdtase_N"/>
</dbReference>
<feature type="domain" description="Gfo/Idh/MocA-like oxidoreductase N-terminal" evidence="4">
    <location>
        <begin position="1"/>
        <end position="118"/>
    </location>
</feature>
<dbReference type="PANTHER" id="PTHR42840">
    <property type="entry name" value="NAD(P)-BINDING ROSSMANN-FOLD SUPERFAMILY PROTEIN-RELATED"/>
    <property type="match status" value="1"/>
</dbReference>
<proteinExistence type="inferred from homology"/>
<dbReference type="Proteomes" id="UP000718281">
    <property type="component" value="Unassembled WGS sequence"/>
</dbReference>
<dbReference type="Gene3D" id="3.30.360.10">
    <property type="entry name" value="Dihydrodipicolinate Reductase, domain 2"/>
    <property type="match status" value="1"/>
</dbReference>
<evidence type="ECO:0000256" key="2">
    <source>
        <dbReference type="ARBA" id="ARBA00023002"/>
    </source>
</evidence>
<dbReference type="GO" id="GO:0016491">
    <property type="term" value="F:oxidoreductase activity"/>
    <property type="evidence" value="ECO:0007669"/>
    <property type="project" value="UniProtKB-KW"/>
</dbReference>
<dbReference type="GO" id="GO:0000166">
    <property type="term" value="F:nucleotide binding"/>
    <property type="evidence" value="ECO:0007669"/>
    <property type="project" value="InterPro"/>
</dbReference>
<dbReference type="EMBL" id="JADIXZ010000004">
    <property type="protein sequence ID" value="MBK6301444.1"/>
    <property type="molecule type" value="Genomic_DNA"/>
</dbReference>
<dbReference type="Pfam" id="PF22725">
    <property type="entry name" value="GFO_IDH_MocA_C3"/>
    <property type="match status" value="1"/>
</dbReference>
<keyword evidence="3" id="KW-0520">NAD</keyword>
<gene>
    <name evidence="6" type="ORF">IPF40_10520</name>
</gene>
<dbReference type="SUPFAM" id="SSF55347">
    <property type="entry name" value="Glyceraldehyde-3-phosphate dehydrogenase-like, C-terminal domain"/>
    <property type="match status" value="1"/>
</dbReference>
<organism evidence="6 7">
    <name type="scientific">Candidatus Phosphoribacter hodrii</name>
    <dbReference type="NCBI Taxonomy" id="2953743"/>
    <lineage>
        <taxon>Bacteria</taxon>
        <taxon>Bacillati</taxon>
        <taxon>Actinomycetota</taxon>
        <taxon>Actinomycetes</taxon>
        <taxon>Micrococcales</taxon>
        <taxon>Dermatophilaceae</taxon>
        <taxon>Candidatus Phosphoribacter</taxon>
    </lineage>
</organism>
<accession>A0A935CE14</accession>
<evidence type="ECO:0000256" key="3">
    <source>
        <dbReference type="ARBA" id="ARBA00023027"/>
    </source>
</evidence>
<sequence>MRIGIVGVGRIGSFHAQTLAADPTVTDLVLLDPSATAAAAVASQLGATVAPDLDALLRRDLDALLVTSATHTHAEVLLAGVRAGLPTFCEKPVAASLDETIELARLEAASGVPIQVGFQRRFDTAYGRLRAAIASGELGFVHTIRAATHDQSPPHPGYLPTSGGLFRDAAIHDYDVIRFVTGREVAQVYAAGANKGQKFFTEAGDVDTAAALLTLDDDTLVVTSVTRYNRAGHDIRMEVHGSLGALAAGLDDRYPMTSAEPGARFPAGPAHQSFLERFAAAYRAEMTEFVQVAAGAVPSRCTVADALEAFRVAEACGISRREGRPVALAEIPGA</sequence>
<evidence type="ECO:0000313" key="7">
    <source>
        <dbReference type="Proteomes" id="UP000718281"/>
    </source>
</evidence>